<feature type="domain" description="Endonuclease/exonuclease/phosphatase" evidence="1">
    <location>
        <begin position="5"/>
        <end position="79"/>
    </location>
</feature>
<dbReference type="PANTHER" id="PTHR33776">
    <property type="entry name" value="ENDO/EXONUCLEASE/PHOSPHATASE DOMAIN-CONTAINING PROTEIN"/>
    <property type="match status" value="1"/>
</dbReference>
<dbReference type="InterPro" id="IPR036691">
    <property type="entry name" value="Endo/exonu/phosph_ase_sf"/>
</dbReference>
<dbReference type="AlphaFoldDB" id="A0AAW1L4E4"/>
<dbReference type="EMBL" id="JASPKY010000172">
    <property type="protein sequence ID" value="KAK9728136.1"/>
    <property type="molecule type" value="Genomic_DNA"/>
</dbReference>
<organism evidence="2 3">
    <name type="scientific">Popillia japonica</name>
    <name type="common">Japanese beetle</name>
    <dbReference type="NCBI Taxonomy" id="7064"/>
    <lineage>
        <taxon>Eukaryota</taxon>
        <taxon>Metazoa</taxon>
        <taxon>Ecdysozoa</taxon>
        <taxon>Arthropoda</taxon>
        <taxon>Hexapoda</taxon>
        <taxon>Insecta</taxon>
        <taxon>Pterygota</taxon>
        <taxon>Neoptera</taxon>
        <taxon>Endopterygota</taxon>
        <taxon>Coleoptera</taxon>
        <taxon>Polyphaga</taxon>
        <taxon>Scarabaeiformia</taxon>
        <taxon>Scarabaeidae</taxon>
        <taxon>Rutelinae</taxon>
        <taxon>Popillia</taxon>
    </lineage>
</organism>
<evidence type="ECO:0000313" key="3">
    <source>
        <dbReference type="Proteomes" id="UP001458880"/>
    </source>
</evidence>
<dbReference type="PANTHER" id="PTHR33776:SF4">
    <property type="entry name" value="ENDONUCLEASE_EXONUCLEASE_PHOSPHATASE DOMAIN-CONTAINING PROTEIN"/>
    <property type="match status" value="1"/>
</dbReference>
<dbReference type="Proteomes" id="UP001458880">
    <property type="component" value="Unassembled WGS sequence"/>
</dbReference>
<dbReference type="GO" id="GO:0003824">
    <property type="term" value="F:catalytic activity"/>
    <property type="evidence" value="ECO:0007669"/>
    <property type="project" value="InterPro"/>
</dbReference>
<evidence type="ECO:0000313" key="2">
    <source>
        <dbReference type="EMBL" id="KAK9728136.1"/>
    </source>
</evidence>
<gene>
    <name evidence="2" type="ORF">QE152_g18134</name>
</gene>
<name>A0AAW1L4E4_POPJA</name>
<dbReference type="Pfam" id="PF14529">
    <property type="entry name" value="Exo_endo_phos_2"/>
    <property type="match status" value="1"/>
</dbReference>
<dbReference type="InterPro" id="IPR005135">
    <property type="entry name" value="Endo/exonuclease/phosphatase"/>
</dbReference>
<sequence length="190" mass="22529">MNRLLFICGDFNINFSIASIEQQAILNLMAEFGMTMVIREFTRITAQTQTTIDNIFTNLDLSDISWIVGDTHISDHRYIGIDINELYLSEINRTMIVEKRIFSDENKRQFAYFLSREQWTDVYENSDINDKFSAFLNILTFHFNNAFPYKRIKTCTQYRSSWVTELIKESSRKLNDLFILQKSFPQLREV</sequence>
<comment type="caution">
    <text evidence="2">The sequence shown here is derived from an EMBL/GenBank/DDBJ whole genome shotgun (WGS) entry which is preliminary data.</text>
</comment>
<dbReference type="Gene3D" id="3.60.10.10">
    <property type="entry name" value="Endonuclease/exonuclease/phosphatase"/>
    <property type="match status" value="1"/>
</dbReference>
<accession>A0AAW1L4E4</accession>
<evidence type="ECO:0000259" key="1">
    <source>
        <dbReference type="Pfam" id="PF14529"/>
    </source>
</evidence>
<keyword evidence="3" id="KW-1185">Reference proteome</keyword>
<reference evidence="2 3" key="1">
    <citation type="journal article" date="2024" name="BMC Genomics">
        <title>De novo assembly and annotation of Popillia japonica's genome with initial clues to its potential as an invasive pest.</title>
        <authorList>
            <person name="Cucini C."/>
            <person name="Boschi S."/>
            <person name="Funari R."/>
            <person name="Cardaioli E."/>
            <person name="Iannotti N."/>
            <person name="Marturano G."/>
            <person name="Paoli F."/>
            <person name="Bruttini M."/>
            <person name="Carapelli A."/>
            <person name="Frati F."/>
            <person name="Nardi F."/>
        </authorList>
    </citation>
    <scope>NUCLEOTIDE SEQUENCE [LARGE SCALE GENOMIC DNA]</scope>
    <source>
        <strain evidence="2">DMR45628</strain>
    </source>
</reference>
<proteinExistence type="predicted"/>
<dbReference type="SUPFAM" id="SSF56219">
    <property type="entry name" value="DNase I-like"/>
    <property type="match status" value="1"/>
</dbReference>
<protein>
    <recommendedName>
        <fullName evidence="1">Endonuclease/exonuclease/phosphatase domain-containing protein</fullName>
    </recommendedName>
</protein>